<dbReference type="Proteomes" id="UP000824145">
    <property type="component" value="Unassembled WGS sequence"/>
</dbReference>
<dbReference type="Pfam" id="PF07873">
    <property type="entry name" value="YabP"/>
    <property type="match status" value="1"/>
</dbReference>
<comment type="caution">
    <text evidence="1">The sequence shown here is derived from an EMBL/GenBank/DDBJ whole genome shotgun (WGS) entry which is preliminary data.</text>
</comment>
<organism evidence="1 2">
    <name type="scientific">Candidatus Caccalectryoclostridium excrementigallinarum</name>
    <dbReference type="NCBI Taxonomy" id="2840710"/>
    <lineage>
        <taxon>Bacteria</taxon>
        <taxon>Bacillati</taxon>
        <taxon>Bacillota</taxon>
        <taxon>Clostridia</taxon>
        <taxon>Christensenellales</taxon>
        <taxon>Christensenellaceae</taxon>
        <taxon>Christensenellaceae incertae sedis</taxon>
        <taxon>Candidatus Caccalectryoclostridium</taxon>
    </lineage>
</organism>
<name>A0A9D1MMS6_9FIRM</name>
<evidence type="ECO:0000313" key="2">
    <source>
        <dbReference type="Proteomes" id="UP000824145"/>
    </source>
</evidence>
<sequence length="83" mass="8928">MAFLDETMQKLGMSGGAACRVCVYPEAGAVAEGCRGLYYYSPVCVKLRTRGGMVVIEGSALTVGDSCEEEIILRGKVSCVRWE</sequence>
<dbReference type="EMBL" id="DVNJ01000020">
    <property type="protein sequence ID" value="HIU62879.1"/>
    <property type="molecule type" value="Genomic_DNA"/>
</dbReference>
<reference evidence="1" key="1">
    <citation type="submission" date="2020-10" db="EMBL/GenBank/DDBJ databases">
        <authorList>
            <person name="Gilroy R."/>
        </authorList>
    </citation>
    <scope>NUCLEOTIDE SEQUENCE</scope>
    <source>
        <strain evidence="1">9366</strain>
    </source>
</reference>
<reference evidence="1" key="2">
    <citation type="journal article" date="2021" name="PeerJ">
        <title>Extensive microbial diversity within the chicken gut microbiome revealed by metagenomics and culture.</title>
        <authorList>
            <person name="Gilroy R."/>
            <person name="Ravi A."/>
            <person name="Getino M."/>
            <person name="Pursley I."/>
            <person name="Horton D.L."/>
            <person name="Alikhan N.F."/>
            <person name="Baker D."/>
            <person name="Gharbi K."/>
            <person name="Hall N."/>
            <person name="Watson M."/>
            <person name="Adriaenssens E.M."/>
            <person name="Foster-Nyarko E."/>
            <person name="Jarju S."/>
            <person name="Secka A."/>
            <person name="Antonio M."/>
            <person name="Oren A."/>
            <person name="Chaudhuri R.R."/>
            <person name="La Ragione R."/>
            <person name="Hildebrand F."/>
            <person name="Pallen M.J."/>
        </authorList>
    </citation>
    <scope>NUCLEOTIDE SEQUENCE</scope>
    <source>
        <strain evidence="1">9366</strain>
    </source>
</reference>
<accession>A0A9D1MMS6</accession>
<proteinExistence type="predicted"/>
<protein>
    <submittedName>
        <fullName evidence="1">YabP/YqfC family sporulation protein</fullName>
    </submittedName>
</protein>
<evidence type="ECO:0000313" key="1">
    <source>
        <dbReference type="EMBL" id="HIU62879.1"/>
    </source>
</evidence>
<gene>
    <name evidence="1" type="ORF">IAB07_03820</name>
</gene>
<dbReference type="InterPro" id="IPR022476">
    <property type="entry name" value="Spore_YabP/YqfC"/>
</dbReference>
<dbReference type="AlphaFoldDB" id="A0A9D1MMS6"/>